<feature type="transmembrane region" description="Helical" evidence="6">
    <location>
        <begin position="21"/>
        <end position="41"/>
    </location>
</feature>
<evidence type="ECO:0000256" key="3">
    <source>
        <dbReference type="ARBA" id="ARBA00022989"/>
    </source>
</evidence>
<dbReference type="OMA" id="SMCERCS"/>
<feature type="coiled-coil region" evidence="5">
    <location>
        <begin position="846"/>
        <end position="880"/>
    </location>
</feature>
<dbReference type="KEGG" id="csv:101220667"/>
<dbReference type="PANTHER" id="PTHR31448:SF32">
    <property type="entry name" value="MYOSIN-BINDING PROTEIN 1"/>
    <property type="match status" value="1"/>
</dbReference>
<protein>
    <recommendedName>
        <fullName evidence="7">GTD-binding domain-containing protein</fullName>
    </recommendedName>
</protein>
<dbReference type="GO" id="GO:0080115">
    <property type="term" value="F:myosin XI tail binding"/>
    <property type="evidence" value="ECO:0007669"/>
    <property type="project" value="UniProtKB-ARBA"/>
</dbReference>
<evidence type="ECO:0000256" key="5">
    <source>
        <dbReference type="SAM" id="Coils"/>
    </source>
</evidence>
<dbReference type="InterPro" id="IPR007656">
    <property type="entry name" value="GTD-bd"/>
</dbReference>
<evidence type="ECO:0000256" key="6">
    <source>
        <dbReference type="SAM" id="Phobius"/>
    </source>
</evidence>
<evidence type="ECO:0000256" key="2">
    <source>
        <dbReference type="ARBA" id="ARBA00022692"/>
    </source>
</evidence>
<dbReference type="eggNOG" id="ENOG502QPSJ">
    <property type="taxonomic scope" value="Eukaryota"/>
</dbReference>
<accession>A0A0A0LG67</accession>
<dbReference type="InterPro" id="IPR039306">
    <property type="entry name" value="MYOB"/>
</dbReference>
<keyword evidence="4 6" id="KW-0472">Membrane</keyword>
<reference evidence="8 9" key="3">
    <citation type="journal article" date="2010" name="BMC Genomics">
        <title>Transcriptome sequencing and comparative analysis of cucumber flowers with different sex types.</title>
        <authorList>
            <person name="Guo S."/>
            <person name="Zheng Y."/>
            <person name="Joung J.G."/>
            <person name="Liu S."/>
            <person name="Zhang Z."/>
            <person name="Crasta O.R."/>
            <person name="Sobral B.W."/>
            <person name="Xu Y."/>
            <person name="Huang S."/>
            <person name="Fei Z."/>
        </authorList>
    </citation>
    <scope>NUCLEOTIDE SEQUENCE [LARGE SCALE GENOMIC DNA]</scope>
    <source>
        <strain evidence="9">cv. 9930</strain>
    </source>
</reference>
<gene>
    <name evidence="8" type="ORF">Csa_2G010190</name>
</gene>
<feature type="coiled-coil region" evidence="5">
    <location>
        <begin position="648"/>
        <end position="675"/>
    </location>
</feature>
<dbReference type="OrthoDB" id="1047602at2759"/>
<evidence type="ECO:0000256" key="4">
    <source>
        <dbReference type="ARBA" id="ARBA00023136"/>
    </source>
</evidence>
<reference evidence="8 9" key="2">
    <citation type="journal article" date="2009" name="PLoS ONE">
        <title>An integrated genetic and cytogenetic map of the cucumber genome.</title>
        <authorList>
            <person name="Ren Y."/>
            <person name="Zhang Z."/>
            <person name="Liu J."/>
            <person name="Staub J.E."/>
            <person name="Han Y."/>
            <person name="Cheng Z."/>
            <person name="Li X."/>
            <person name="Lu J."/>
            <person name="Miao H."/>
            <person name="Kang H."/>
            <person name="Xie B."/>
            <person name="Gu X."/>
            <person name="Wang X."/>
            <person name="Du Y."/>
            <person name="Jin W."/>
            <person name="Huang S."/>
        </authorList>
    </citation>
    <scope>NUCLEOTIDE SEQUENCE [LARGE SCALE GENOMIC DNA]</scope>
    <source>
        <strain evidence="9">cv. 9930</strain>
    </source>
</reference>
<comment type="subcellular location">
    <subcellularLocation>
        <location evidence="1">Membrane</location>
        <topology evidence="1">Single-pass membrane protein</topology>
    </subcellularLocation>
</comment>
<reference evidence="8 9" key="4">
    <citation type="journal article" date="2011" name="BMC Genomics">
        <title>RNA-Seq improves annotation of protein-coding genes in the cucumber genome.</title>
        <authorList>
            <person name="Li Z."/>
            <person name="Zhang Z."/>
            <person name="Yan P."/>
            <person name="Huang S."/>
            <person name="Fei Z."/>
            <person name="Lin K."/>
        </authorList>
    </citation>
    <scope>NUCLEOTIDE SEQUENCE [LARGE SCALE GENOMIC DNA]</scope>
    <source>
        <strain evidence="9">cv. 9930</strain>
    </source>
</reference>
<dbReference type="AlphaFoldDB" id="A0A0A0LG67"/>
<dbReference type="GO" id="GO:0016020">
    <property type="term" value="C:membrane"/>
    <property type="evidence" value="ECO:0007669"/>
    <property type="project" value="UniProtKB-SubCell"/>
</dbReference>
<feature type="domain" description="GTD-binding" evidence="7">
    <location>
        <begin position="575"/>
        <end position="673"/>
    </location>
</feature>
<proteinExistence type="predicted"/>
<dbReference type="EMBL" id="CM002923">
    <property type="protein sequence ID" value="KGN60783.1"/>
    <property type="molecule type" value="Genomic_DNA"/>
</dbReference>
<evidence type="ECO:0000313" key="9">
    <source>
        <dbReference type="Proteomes" id="UP000029981"/>
    </source>
</evidence>
<reference evidence="8 9" key="1">
    <citation type="journal article" date="2009" name="Nat. Genet.">
        <title>The genome of the cucumber, Cucumis sativus L.</title>
        <authorList>
            <person name="Huang S."/>
            <person name="Li R."/>
            <person name="Zhang Z."/>
            <person name="Li L."/>
            <person name="Gu X."/>
            <person name="Fan W."/>
            <person name="Lucas W.J."/>
            <person name="Wang X."/>
            <person name="Xie B."/>
            <person name="Ni P."/>
            <person name="Ren Y."/>
            <person name="Zhu H."/>
            <person name="Li J."/>
            <person name="Lin K."/>
            <person name="Jin W."/>
            <person name="Fei Z."/>
            <person name="Li G."/>
            <person name="Staub J."/>
            <person name="Kilian A."/>
            <person name="van der Vossen E.A."/>
            <person name="Wu Y."/>
            <person name="Guo J."/>
            <person name="He J."/>
            <person name="Jia Z."/>
            <person name="Ren Y."/>
            <person name="Tian G."/>
            <person name="Lu Y."/>
            <person name="Ruan J."/>
            <person name="Qian W."/>
            <person name="Wang M."/>
            <person name="Huang Q."/>
            <person name="Li B."/>
            <person name="Xuan Z."/>
            <person name="Cao J."/>
            <person name="Asan"/>
            <person name="Wu Z."/>
            <person name="Zhang J."/>
            <person name="Cai Q."/>
            <person name="Bai Y."/>
            <person name="Zhao B."/>
            <person name="Han Y."/>
            <person name="Li Y."/>
            <person name="Li X."/>
            <person name="Wang S."/>
            <person name="Shi Q."/>
            <person name="Liu S."/>
            <person name="Cho W.K."/>
            <person name="Kim J.Y."/>
            <person name="Xu Y."/>
            <person name="Heller-Uszynska K."/>
            <person name="Miao H."/>
            <person name="Cheng Z."/>
            <person name="Zhang S."/>
            <person name="Wu J."/>
            <person name="Yang Y."/>
            <person name="Kang H."/>
            <person name="Li M."/>
            <person name="Liang H."/>
            <person name="Ren X."/>
            <person name="Shi Z."/>
            <person name="Wen M."/>
            <person name="Jian M."/>
            <person name="Yang H."/>
            <person name="Zhang G."/>
            <person name="Yang Z."/>
            <person name="Chen R."/>
            <person name="Liu S."/>
            <person name="Li J."/>
            <person name="Ma L."/>
            <person name="Liu H."/>
            <person name="Zhou Y."/>
            <person name="Zhao J."/>
            <person name="Fang X."/>
            <person name="Li G."/>
            <person name="Fang L."/>
            <person name="Li Y."/>
            <person name="Liu D."/>
            <person name="Zheng H."/>
            <person name="Zhang Y."/>
            <person name="Qin N."/>
            <person name="Li Z."/>
            <person name="Yang G."/>
            <person name="Yang S."/>
            <person name="Bolund L."/>
            <person name="Kristiansen K."/>
            <person name="Zheng H."/>
            <person name="Li S."/>
            <person name="Zhang X."/>
            <person name="Yang H."/>
            <person name="Wang J."/>
            <person name="Sun R."/>
            <person name="Zhang B."/>
            <person name="Jiang S."/>
            <person name="Wang J."/>
            <person name="Du Y."/>
            <person name="Li S."/>
        </authorList>
    </citation>
    <scope>NUCLEOTIDE SEQUENCE [LARGE SCALE GENOMIC DNA]</scope>
    <source>
        <strain evidence="9">cv. 9930</strain>
    </source>
</reference>
<keyword evidence="9" id="KW-1185">Reference proteome</keyword>
<organism evidence="8 9">
    <name type="scientific">Cucumis sativus</name>
    <name type="common">Cucumber</name>
    <dbReference type="NCBI Taxonomy" id="3659"/>
    <lineage>
        <taxon>Eukaryota</taxon>
        <taxon>Viridiplantae</taxon>
        <taxon>Streptophyta</taxon>
        <taxon>Embryophyta</taxon>
        <taxon>Tracheophyta</taxon>
        <taxon>Spermatophyta</taxon>
        <taxon>Magnoliopsida</taxon>
        <taxon>eudicotyledons</taxon>
        <taxon>Gunneridae</taxon>
        <taxon>Pentapetalae</taxon>
        <taxon>rosids</taxon>
        <taxon>fabids</taxon>
        <taxon>Cucurbitales</taxon>
        <taxon>Cucurbitaceae</taxon>
        <taxon>Benincaseae</taxon>
        <taxon>Cucumis</taxon>
    </lineage>
</organism>
<dbReference type="Gramene" id="KGN60783">
    <property type="protein sequence ID" value="KGN60783"/>
    <property type="gene ID" value="Csa_2G010190"/>
</dbReference>
<dbReference type="PROSITE" id="PS51775">
    <property type="entry name" value="GTD_BINDING"/>
    <property type="match status" value="1"/>
</dbReference>
<keyword evidence="5" id="KW-0175">Coiled coil</keyword>
<dbReference type="STRING" id="3659.A0A0A0LG67"/>
<sequence>MGTSSVEARSERSLFTSLLSAVSEWLLICMLFVDSIFSFFITKCAHFWKLHTPCLLCSRLDHIFGSEKRGYVWNLICSKHKVELSSLVLCHAHNKLVNVHEMCENCLFSFATFKKSNSETYRLLVGKLGEDPYPGIDRDPLLADQKYDTSSQKCCSCCKELYVPRGFAQSLIQTRSSGLEAEDLDVPLSSSAVHCEEDFQDSSSNPLPHVQYRELKITSDTESEGNGSILGVEAANSLKDDLTIQDVNMEPNFISLASNLTSTKLMEPALAPEPFVLEPLLTPYVQNRELKINPDTESDGNGSSLRVETTNFKDDLTVQGVTTEPNIIALDSNLTSAKLVEPALAPEPLVLEPLVFLDDTLPPVECGVLIGHGLDEVTPKHVEVNGVFSSPTDLLLIDNVVSSSNTIETPVEAVEESCVTRSEEYEKESRGTEKAEILPTKATSEAGSEVQPVSSDSAQMAPIMLELGDAYKLAVGARGGRQLSGKLLEQWIGKESSKVSEDLKLLLSQLSFNRMNDQSRDMSPRLSVNGDEVRNFDYSSAVGMQMLQRRISLERNESGLESLDGSIISEIDGENVADRLKRQVEYDKKVMSSLYKELEEERNASAIATNQAMAMITRLQEEKANLHMEALQCLRMMEEQSEYDDDALQKANDLITEKDKEIQDLEAELEFYRINFPNAYTIDNLVETSVKERDIGVVHLESNQFGTIGNGNLIAGKPDLHEKVGSEGSTYNNLLLEFEDEKLNIMQRLKKLENMLHLFSNDGIKMDLSNGEYIGNERSFSSGTNDLDLDDRKLEDREHHACLPGEDAHIEDDHLPSLTNPSFDKESNELDCSDRNSLLATETADFSFLRKEVSNLNKRMEALEADKNFLEHTINSLRKGEEGLQFVQEIASHLRELRKIETRS</sequence>
<dbReference type="Pfam" id="PF04576">
    <property type="entry name" value="Zein-binding"/>
    <property type="match status" value="1"/>
</dbReference>
<evidence type="ECO:0000259" key="7">
    <source>
        <dbReference type="PROSITE" id="PS51775"/>
    </source>
</evidence>
<keyword evidence="2 6" id="KW-0812">Transmembrane</keyword>
<evidence type="ECO:0000256" key="1">
    <source>
        <dbReference type="ARBA" id="ARBA00004167"/>
    </source>
</evidence>
<dbReference type="PANTHER" id="PTHR31448">
    <property type="entry name" value="MYOSIN-BINDING PROTEIN 2"/>
    <property type="match status" value="1"/>
</dbReference>
<keyword evidence="3 6" id="KW-1133">Transmembrane helix</keyword>
<dbReference type="Proteomes" id="UP000029981">
    <property type="component" value="Chromosome 2"/>
</dbReference>
<evidence type="ECO:0000313" key="8">
    <source>
        <dbReference type="EMBL" id="KGN60783.1"/>
    </source>
</evidence>
<name>A0A0A0LG67_CUCSA</name>